<evidence type="ECO:0000256" key="3">
    <source>
        <dbReference type="ARBA" id="ARBA00022723"/>
    </source>
</evidence>
<organism evidence="10 11">
    <name type="scientific">Lentilactobacillus senioris DSM 24302 = JCM 17472</name>
    <dbReference type="NCBI Taxonomy" id="1423802"/>
    <lineage>
        <taxon>Bacteria</taxon>
        <taxon>Bacillati</taxon>
        <taxon>Bacillota</taxon>
        <taxon>Bacilli</taxon>
        <taxon>Lactobacillales</taxon>
        <taxon>Lactobacillaceae</taxon>
        <taxon>Lentilactobacillus</taxon>
    </lineage>
</organism>
<comment type="cofactor">
    <cofactor evidence="1">
        <name>Ca(2+)</name>
        <dbReference type="ChEBI" id="CHEBI:29108"/>
    </cofactor>
</comment>
<dbReference type="PROSITE" id="PS51695">
    <property type="entry name" value="SEDOLISIN"/>
    <property type="match status" value="1"/>
</dbReference>
<evidence type="ECO:0000313" key="11">
    <source>
        <dbReference type="Proteomes" id="UP000051256"/>
    </source>
</evidence>
<dbReference type="PANTHER" id="PTHR14218:SF15">
    <property type="entry name" value="TRIPEPTIDYL-PEPTIDASE 1"/>
    <property type="match status" value="1"/>
</dbReference>
<dbReference type="Proteomes" id="UP000051256">
    <property type="component" value="Unassembled WGS sequence"/>
</dbReference>
<feature type="chain" id="PRO_5039294694" evidence="8">
    <location>
        <begin position="28"/>
        <end position="624"/>
    </location>
</feature>
<accession>A0A0R2CS87</accession>
<keyword evidence="3" id="KW-0479">Metal-binding</keyword>
<keyword evidence="7" id="KW-0865">Zymogen</keyword>
<protein>
    <submittedName>
        <fullName evidence="10">Pro-kumamolisin, activation domain protein</fullName>
    </submittedName>
</protein>
<evidence type="ECO:0000256" key="2">
    <source>
        <dbReference type="ARBA" id="ARBA00022670"/>
    </source>
</evidence>
<keyword evidence="4" id="KW-0378">Hydrolase</keyword>
<evidence type="ECO:0000256" key="6">
    <source>
        <dbReference type="ARBA" id="ARBA00022837"/>
    </source>
</evidence>
<dbReference type="GO" id="GO:0008240">
    <property type="term" value="F:tripeptidyl-peptidase activity"/>
    <property type="evidence" value="ECO:0007669"/>
    <property type="project" value="TreeGrafter"/>
</dbReference>
<dbReference type="GO" id="GO:0046872">
    <property type="term" value="F:metal ion binding"/>
    <property type="evidence" value="ECO:0007669"/>
    <property type="project" value="UniProtKB-KW"/>
</dbReference>
<dbReference type="RefSeq" id="WP_056977229.1">
    <property type="nucleotide sequence ID" value="NZ_AYZR01000004.1"/>
</dbReference>
<keyword evidence="6" id="KW-0106">Calcium</keyword>
<evidence type="ECO:0000256" key="8">
    <source>
        <dbReference type="SAM" id="SignalP"/>
    </source>
</evidence>
<reference evidence="10 11" key="1">
    <citation type="journal article" date="2015" name="Genome Announc.">
        <title>Expanding the biotechnology potential of lactobacilli through comparative genomics of 213 strains and associated genera.</title>
        <authorList>
            <person name="Sun Z."/>
            <person name="Harris H.M."/>
            <person name="McCann A."/>
            <person name="Guo C."/>
            <person name="Argimon S."/>
            <person name="Zhang W."/>
            <person name="Yang X."/>
            <person name="Jeffery I.B."/>
            <person name="Cooney J.C."/>
            <person name="Kagawa T.F."/>
            <person name="Liu W."/>
            <person name="Song Y."/>
            <person name="Salvetti E."/>
            <person name="Wrobel A."/>
            <person name="Rasinkangas P."/>
            <person name="Parkhill J."/>
            <person name="Rea M.C."/>
            <person name="O'Sullivan O."/>
            <person name="Ritari J."/>
            <person name="Douillard F.P."/>
            <person name="Paul Ross R."/>
            <person name="Yang R."/>
            <person name="Briner A.E."/>
            <person name="Felis G.E."/>
            <person name="de Vos W.M."/>
            <person name="Barrangou R."/>
            <person name="Klaenhammer T.R."/>
            <person name="Caufield P.W."/>
            <person name="Cui Y."/>
            <person name="Zhang H."/>
            <person name="O'Toole P.W."/>
        </authorList>
    </citation>
    <scope>NUCLEOTIDE SEQUENCE [LARGE SCALE GENOMIC DNA]</scope>
    <source>
        <strain evidence="10 11">DSM 24302</strain>
    </source>
</reference>
<name>A0A0R2CS87_9LACO</name>
<sequence>MKYRKKYYLLGVLGLTLALGFGSGASASAKTKSTPVNGNKQQTFDVILKSRNASQLTSYTYAVTKKGNANYRNYLTPKEYAQKFGQSDATVNKFKNYFKKYHLKVKVFGGNSVMTVKGSTKNMQKAFHVKLVNKKVAGDMMQNKADAINLPKSLYKNVMSITGYANMVDTASKKKIALKPASITKSASLADNAADSGTDNTKNQTPQKFIDRYKVSSLYDSGRNLGQGKTIGIISFANFNPSDAQTFWAKEGIPVKANRISQIHTDGLKGSWDSMDETTLDVEQAGAVAPQANIRVYTSNQNGSISMINNFATAIGENKADSLSTSWGENEIAVKEEQQLGIVPKQYFNVLNMLFKQAAVQGISMFVAAGDNGAYEGATQSGVADGLAVSDPATSPYVTSTGGTTLPATYKLKGKTEPYKVTKERAWADEFLYPEITNSKLSAALKNQAYFTGGGGGFSKIYNTPAYQRGFSGAQTFRAEQLWNFSKGKFSLANPVKTVTGTKQGRNLPDVSANADPTTGYQIYMTKPNNGGHGKWVGMGGTSIVAPQMAASSVLMSQSNGARVGFWNPAIYKFAQSSDSPFTPLDSAEDNTNLYYTGQPGKLYNQATGLGTIDFDKLNQQFSK</sequence>
<dbReference type="PATRIC" id="fig|1423802.4.peg.1116"/>
<comment type="caution">
    <text evidence="10">The sequence shown here is derived from an EMBL/GenBank/DDBJ whole genome shotgun (WGS) entry which is preliminary data.</text>
</comment>
<feature type="signal peptide" evidence="8">
    <location>
        <begin position="1"/>
        <end position="27"/>
    </location>
</feature>
<dbReference type="GO" id="GO:0004252">
    <property type="term" value="F:serine-type endopeptidase activity"/>
    <property type="evidence" value="ECO:0007669"/>
    <property type="project" value="InterPro"/>
</dbReference>
<dbReference type="Gene3D" id="3.40.50.200">
    <property type="entry name" value="Peptidase S8/S53 domain"/>
    <property type="match status" value="1"/>
</dbReference>
<proteinExistence type="predicted"/>
<dbReference type="CDD" id="cd04056">
    <property type="entry name" value="Peptidases_S53"/>
    <property type="match status" value="1"/>
</dbReference>
<evidence type="ECO:0000256" key="5">
    <source>
        <dbReference type="ARBA" id="ARBA00022825"/>
    </source>
</evidence>
<evidence type="ECO:0000313" key="10">
    <source>
        <dbReference type="EMBL" id="KRM94154.1"/>
    </source>
</evidence>
<feature type="domain" description="Peptidase S53" evidence="9">
    <location>
        <begin position="203"/>
        <end position="624"/>
    </location>
</feature>
<dbReference type="AlphaFoldDB" id="A0A0R2CS87"/>
<gene>
    <name evidence="10" type="ORF">FC56_GL001101</name>
</gene>
<dbReference type="InterPro" id="IPR036852">
    <property type="entry name" value="Peptidase_S8/S53_dom_sf"/>
</dbReference>
<dbReference type="SUPFAM" id="SSF54897">
    <property type="entry name" value="Protease propeptides/inhibitors"/>
    <property type="match status" value="1"/>
</dbReference>
<dbReference type="STRING" id="1423802.FC56_GL001101"/>
<keyword evidence="8" id="KW-0732">Signal</keyword>
<keyword evidence="11" id="KW-1185">Reference proteome</keyword>
<keyword evidence="5" id="KW-0720">Serine protease</keyword>
<dbReference type="PANTHER" id="PTHR14218">
    <property type="entry name" value="PROTEASE S8 TRIPEPTIDYL PEPTIDASE I CLN2"/>
    <property type="match status" value="1"/>
</dbReference>
<dbReference type="InterPro" id="IPR050819">
    <property type="entry name" value="Tripeptidyl-peptidase_I"/>
</dbReference>
<dbReference type="SUPFAM" id="SSF52743">
    <property type="entry name" value="Subtilisin-like"/>
    <property type="match status" value="1"/>
</dbReference>
<dbReference type="EMBL" id="AYZR01000004">
    <property type="protein sequence ID" value="KRM94154.1"/>
    <property type="molecule type" value="Genomic_DNA"/>
</dbReference>
<dbReference type="GO" id="GO:0006508">
    <property type="term" value="P:proteolysis"/>
    <property type="evidence" value="ECO:0007669"/>
    <property type="project" value="UniProtKB-KW"/>
</dbReference>
<evidence type="ECO:0000256" key="4">
    <source>
        <dbReference type="ARBA" id="ARBA00022801"/>
    </source>
</evidence>
<dbReference type="InterPro" id="IPR015366">
    <property type="entry name" value="S53_propep"/>
</dbReference>
<dbReference type="Pfam" id="PF09286">
    <property type="entry name" value="Pro-kuma_activ"/>
    <property type="match status" value="1"/>
</dbReference>
<keyword evidence="2" id="KW-0645">Protease</keyword>
<dbReference type="CDD" id="cd11377">
    <property type="entry name" value="Pro-peptidase_S53"/>
    <property type="match status" value="1"/>
</dbReference>
<evidence type="ECO:0000256" key="1">
    <source>
        <dbReference type="ARBA" id="ARBA00001913"/>
    </source>
</evidence>
<evidence type="ECO:0000259" key="9">
    <source>
        <dbReference type="PROSITE" id="PS51695"/>
    </source>
</evidence>
<evidence type="ECO:0000256" key="7">
    <source>
        <dbReference type="ARBA" id="ARBA00023145"/>
    </source>
</evidence>
<dbReference type="SMART" id="SM00944">
    <property type="entry name" value="Pro-kuma_activ"/>
    <property type="match status" value="1"/>
</dbReference>
<dbReference type="InterPro" id="IPR030400">
    <property type="entry name" value="Sedolisin_dom"/>
</dbReference>